<evidence type="ECO:0000313" key="2">
    <source>
        <dbReference type="Proteomes" id="UP000236178"/>
    </source>
</evidence>
<dbReference type="OrthoDB" id="3416645at2"/>
<evidence type="ECO:0000313" key="1">
    <source>
        <dbReference type="EMBL" id="PKT73707.1"/>
    </source>
</evidence>
<dbReference type="RefSeq" id="WP_103548405.1">
    <property type="nucleotide sequence ID" value="NZ_JBHJSK010000002.1"/>
</dbReference>
<keyword evidence="2" id="KW-1185">Reference proteome</keyword>
<accession>A0A2I0SUU2</accession>
<proteinExistence type="predicted"/>
<reference evidence="1 2" key="1">
    <citation type="submission" date="2017-12" db="EMBL/GenBank/DDBJ databases">
        <title>Streptomyces populusis sp. nov., a novel endophytic actinobacterium isolated from stems of Populus adenopoda Maxim.</title>
        <authorList>
            <person name="Wang Z."/>
        </authorList>
    </citation>
    <scope>NUCLEOTIDE SEQUENCE [LARGE SCALE GENOMIC DNA]</scope>
    <source>
        <strain evidence="1 2">A249</strain>
    </source>
</reference>
<dbReference type="AlphaFoldDB" id="A0A2I0SUU2"/>
<protein>
    <submittedName>
        <fullName evidence="1">Uncharacterized protein</fullName>
    </submittedName>
</protein>
<organism evidence="1 2">
    <name type="scientific">Streptomyces populi</name>
    <dbReference type="NCBI Taxonomy" id="2058924"/>
    <lineage>
        <taxon>Bacteria</taxon>
        <taxon>Bacillati</taxon>
        <taxon>Actinomycetota</taxon>
        <taxon>Actinomycetes</taxon>
        <taxon>Kitasatosporales</taxon>
        <taxon>Streptomycetaceae</taxon>
        <taxon>Streptomyces</taxon>
    </lineage>
</organism>
<dbReference type="Proteomes" id="UP000236178">
    <property type="component" value="Unassembled WGS sequence"/>
</dbReference>
<sequence length="60" mass="6389">MTLEDVRKVCQRVGLAGPAFTRADGPAFTAYREALHACLKGAEPEAAALRASWEAEKAEG</sequence>
<gene>
    <name evidence="1" type="ORF">CW362_06520</name>
</gene>
<comment type="caution">
    <text evidence="1">The sequence shown here is derived from an EMBL/GenBank/DDBJ whole genome shotgun (WGS) entry which is preliminary data.</text>
</comment>
<name>A0A2I0SUU2_9ACTN</name>
<dbReference type="EMBL" id="PJOS01000008">
    <property type="protein sequence ID" value="PKT73707.1"/>
    <property type="molecule type" value="Genomic_DNA"/>
</dbReference>